<evidence type="ECO:0000313" key="2">
    <source>
        <dbReference type="EMBL" id="CAA9486720.1"/>
    </source>
</evidence>
<organism evidence="2">
    <name type="scientific">uncultured Solirubrobacteraceae bacterium</name>
    <dbReference type="NCBI Taxonomy" id="1162706"/>
    <lineage>
        <taxon>Bacteria</taxon>
        <taxon>Bacillati</taxon>
        <taxon>Actinomycetota</taxon>
        <taxon>Thermoleophilia</taxon>
        <taxon>Solirubrobacterales</taxon>
        <taxon>Solirubrobacteraceae</taxon>
        <taxon>environmental samples</taxon>
    </lineage>
</organism>
<feature type="region of interest" description="Disordered" evidence="1">
    <location>
        <begin position="1"/>
        <end position="30"/>
    </location>
</feature>
<dbReference type="AlphaFoldDB" id="A0A6J4S121"/>
<gene>
    <name evidence="2" type="ORF">AVDCRST_MAG38-2383</name>
</gene>
<name>A0A6J4S121_9ACTN</name>
<dbReference type="EMBL" id="CADCVJ010000201">
    <property type="protein sequence ID" value="CAA9486720.1"/>
    <property type="molecule type" value="Genomic_DNA"/>
</dbReference>
<evidence type="ECO:0000256" key="1">
    <source>
        <dbReference type="SAM" id="MobiDB-lite"/>
    </source>
</evidence>
<accession>A0A6J4S121</accession>
<protein>
    <submittedName>
        <fullName evidence="2">Uncharacterized protein</fullName>
    </submittedName>
</protein>
<reference evidence="2" key="1">
    <citation type="submission" date="2020-02" db="EMBL/GenBank/DDBJ databases">
        <authorList>
            <person name="Meier V. D."/>
        </authorList>
    </citation>
    <scope>NUCLEOTIDE SEQUENCE</scope>
    <source>
        <strain evidence="2">AVDCRST_MAG38</strain>
    </source>
</reference>
<proteinExistence type="predicted"/>
<sequence>RVRARAARPRRRGSVRAFRRRPAGSRAGRL</sequence>
<feature type="non-terminal residue" evidence="2">
    <location>
        <position position="30"/>
    </location>
</feature>
<feature type="non-terminal residue" evidence="2">
    <location>
        <position position="1"/>
    </location>
</feature>